<dbReference type="Gene3D" id="3.30.470.20">
    <property type="entry name" value="ATP-grasp fold, B domain"/>
    <property type="match status" value="1"/>
</dbReference>
<dbReference type="GO" id="GO:0004075">
    <property type="term" value="F:biotin carboxylase activity"/>
    <property type="evidence" value="ECO:0007669"/>
    <property type="project" value="UniProtKB-EC"/>
</dbReference>
<dbReference type="PANTHER" id="PTHR48095:SF2">
    <property type="entry name" value="BIOTIN CARBOXYLASE, CHLOROPLASTIC"/>
    <property type="match status" value="1"/>
</dbReference>
<dbReference type="InterPro" id="IPR004549">
    <property type="entry name" value="Acetyl_CoA_COase_biotin_COase"/>
</dbReference>
<dbReference type="GO" id="GO:2001295">
    <property type="term" value="P:malonyl-CoA biosynthetic process"/>
    <property type="evidence" value="ECO:0007669"/>
    <property type="project" value="UniProtKB-UniPathway"/>
</dbReference>
<keyword evidence="8" id="KW-0479">Metal-binding</keyword>
<evidence type="ECO:0000256" key="3">
    <source>
        <dbReference type="ARBA" id="ARBA00011750"/>
    </source>
</evidence>
<keyword evidence="23" id="KW-1185">Reference proteome</keyword>
<evidence type="ECO:0000256" key="4">
    <source>
        <dbReference type="ARBA" id="ARBA00013263"/>
    </source>
</evidence>
<dbReference type="SMART" id="SM00878">
    <property type="entry name" value="Biotin_carb_C"/>
    <property type="match status" value="1"/>
</dbReference>
<dbReference type="InterPro" id="IPR005482">
    <property type="entry name" value="Biotin_COase_C"/>
</dbReference>
<dbReference type="NCBIfam" id="NF006367">
    <property type="entry name" value="PRK08591.1"/>
    <property type="match status" value="1"/>
</dbReference>
<dbReference type="Pfam" id="PF02786">
    <property type="entry name" value="CPSase_L_D2"/>
    <property type="match status" value="1"/>
</dbReference>
<dbReference type="FunFam" id="3.40.50.20:FF:000010">
    <property type="entry name" value="Propionyl-CoA carboxylase subunit alpha"/>
    <property type="match status" value="1"/>
</dbReference>
<dbReference type="GO" id="GO:0005524">
    <property type="term" value="F:ATP binding"/>
    <property type="evidence" value="ECO:0007669"/>
    <property type="project" value="UniProtKB-UniRule"/>
</dbReference>
<comment type="function">
    <text evidence="1 19">This protein is a component of the acetyl coenzyme A carboxylase complex; first, biotin carboxylase catalyzes the carboxylation of the carrier protein and then the transcarboxylase transfers the carboxyl group to form malonyl-CoA.</text>
</comment>
<dbReference type="GO" id="GO:0046872">
    <property type="term" value="F:metal ion binding"/>
    <property type="evidence" value="ECO:0007669"/>
    <property type="project" value="UniProtKB-KW"/>
</dbReference>
<keyword evidence="6 19" id="KW-0444">Lipid biosynthesis</keyword>
<sequence length="448" mass="48963">MMFKRILIANRGEIAVRIIKACQSMGISAAVVHSTADADADYVKMADEAICIGPASAAKSYLNIPALLFAAESCKADAIHPGYGFLSESADFARQVEEAGFVFIGPSPRAISTMGDKIKAKQSMIEAGIPCIPGSEGRLPEDPGQIRSMAAEIGYPVMVKAVSGGGGRGMRVVADPNALDAAITVTREEARSAFGNPALYMERYLQKPRHVEIQVLCDSHGNAFWVGDRDCSLQRRNQKVIEESPAVDIARSQIAEIGNLCVAACERIGYRGVGTFEFLYEDGGFFFVEMNTRLQVEHPVTELTSGLDLVKEQIRVAQGETLRLKQKKDPVQGHAIECRLNAEDPETFAPCPGTIYLWQIPDYNWLRIDTHIHTGHTVPPYYDSLIAKVITYGADRDQALARMEMALGEITIEGVKTNLPLLLALVKDPAVQRGAVDIHFIQNRSIET</sequence>
<name>A0A1I5M310_9HYPH</name>
<accession>A0A1I5M310</accession>
<keyword evidence="14 19" id="KW-0275">Fatty acid biosynthesis</keyword>
<dbReference type="InterPro" id="IPR005481">
    <property type="entry name" value="BC-like_N"/>
</dbReference>
<dbReference type="Proteomes" id="UP000199236">
    <property type="component" value="Unassembled WGS sequence"/>
</dbReference>
<keyword evidence="12" id="KW-0460">Magnesium</keyword>
<dbReference type="Gene3D" id="3.40.50.20">
    <property type="match status" value="1"/>
</dbReference>
<evidence type="ECO:0000256" key="7">
    <source>
        <dbReference type="ARBA" id="ARBA00022598"/>
    </source>
</evidence>
<evidence type="ECO:0000256" key="17">
    <source>
        <dbReference type="ARBA" id="ARBA00048600"/>
    </source>
</evidence>
<evidence type="ECO:0000256" key="18">
    <source>
        <dbReference type="PROSITE-ProRule" id="PRU00409"/>
    </source>
</evidence>
<evidence type="ECO:0000259" key="21">
    <source>
        <dbReference type="PROSITE" id="PS50979"/>
    </source>
</evidence>
<dbReference type="InterPro" id="IPR051602">
    <property type="entry name" value="ACC_Biotin_Carboxylase"/>
</dbReference>
<evidence type="ECO:0000256" key="6">
    <source>
        <dbReference type="ARBA" id="ARBA00022516"/>
    </source>
</evidence>
<keyword evidence="13 19" id="KW-0443">Lipid metabolism</keyword>
<keyword evidence="9 18" id="KW-0547">Nucleotide-binding</keyword>
<evidence type="ECO:0000313" key="22">
    <source>
        <dbReference type="EMBL" id="SFP04028.1"/>
    </source>
</evidence>
<gene>
    <name evidence="22" type="ORF">SAMN04488056_11921</name>
</gene>
<dbReference type="PROSITE" id="PS50975">
    <property type="entry name" value="ATP_GRASP"/>
    <property type="match status" value="1"/>
</dbReference>
<dbReference type="PROSITE" id="PS50979">
    <property type="entry name" value="BC"/>
    <property type="match status" value="1"/>
</dbReference>
<evidence type="ECO:0000256" key="19">
    <source>
        <dbReference type="RuleBase" id="RU365063"/>
    </source>
</evidence>
<evidence type="ECO:0000256" key="12">
    <source>
        <dbReference type="ARBA" id="ARBA00022842"/>
    </source>
</evidence>
<keyword evidence="15 19" id="KW-0092">Biotin</keyword>
<dbReference type="InterPro" id="IPR005479">
    <property type="entry name" value="CPAse_ATP-bd"/>
</dbReference>
<evidence type="ECO:0000256" key="15">
    <source>
        <dbReference type="ARBA" id="ARBA00023267"/>
    </source>
</evidence>
<dbReference type="Pfam" id="PF00289">
    <property type="entry name" value="Biotin_carb_N"/>
    <property type="match status" value="1"/>
</dbReference>
<dbReference type="InterPro" id="IPR011764">
    <property type="entry name" value="Biotin_carboxylation_dom"/>
</dbReference>
<evidence type="ECO:0000256" key="10">
    <source>
        <dbReference type="ARBA" id="ARBA00022832"/>
    </source>
</evidence>
<comment type="pathway">
    <text evidence="2 19">Lipid metabolism; malonyl-CoA biosynthesis; malonyl-CoA from acetyl-CoA: step 1/1.</text>
</comment>
<feature type="domain" description="ATP-grasp" evidence="20">
    <location>
        <begin position="121"/>
        <end position="318"/>
    </location>
</feature>
<evidence type="ECO:0000313" key="23">
    <source>
        <dbReference type="Proteomes" id="UP000199236"/>
    </source>
</evidence>
<dbReference type="SUPFAM" id="SSF52440">
    <property type="entry name" value="PreATP-grasp domain"/>
    <property type="match status" value="1"/>
</dbReference>
<feature type="domain" description="Biotin carboxylation" evidence="21">
    <location>
        <begin position="2"/>
        <end position="446"/>
    </location>
</feature>
<keyword evidence="7 19" id="KW-0436">Ligase</keyword>
<dbReference type="InterPro" id="IPR011761">
    <property type="entry name" value="ATP-grasp"/>
</dbReference>
<dbReference type="InterPro" id="IPR011054">
    <property type="entry name" value="Rudment_hybrid_motif"/>
</dbReference>
<evidence type="ECO:0000256" key="2">
    <source>
        <dbReference type="ARBA" id="ARBA00004956"/>
    </source>
</evidence>
<evidence type="ECO:0000256" key="14">
    <source>
        <dbReference type="ARBA" id="ARBA00023160"/>
    </source>
</evidence>
<dbReference type="GO" id="GO:0006633">
    <property type="term" value="P:fatty acid biosynthetic process"/>
    <property type="evidence" value="ECO:0007669"/>
    <property type="project" value="UniProtKB-KW"/>
</dbReference>
<organism evidence="22 23">
    <name type="scientific">Cohaesibacter marisflavi</name>
    <dbReference type="NCBI Taxonomy" id="655353"/>
    <lineage>
        <taxon>Bacteria</taxon>
        <taxon>Pseudomonadati</taxon>
        <taxon>Pseudomonadota</taxon>
        <taxon>Alphaproteobacteria</taxon>
        <taxon>Hyphomicrobiales</taxon>
        <taxon>Cohaesibacteraceae</taxon>
    </lineage>
</organism>
<dbReference type="STRING" id="655353.SAMN04488056_11921"/>
<evidence type="ECO:0000256" key="1">
    <source>
        <dbReference type="ARBA" id="ARBA00003761"/>
    </source>
</evidence>
<evidence type="ECO:0000256" key="5">
    <source>
        <dbReference type="ARBA" id="ARBA00017242"/>
    </source>
</evidence>
<dbReference type="EMBL" id="FOVR01000019">
    <property type="protein sequence ID" value="SFP04028.1"/>
    <property type="molecule type" value="Genomic_DNA"/>
</dbReference>
<reference evidence="22 23" key="1">
    <citation type="submission" date="2016-10" db="EMBL/GenBank/DDBJ databases">
        <authorList>
            <person name="de Groot N.N."/>
        </authorList>
    </citation>
    <scope>NUCLEOTIDE SEQUENCE [LARGE SCALE GENOMIC DNA]</scope>
    <source>
        <strain evidence="22 23">CGMCC 1.9157</strain>
    </source>
</reference>
<dbReference type="EC" id="6.3.4.14" evidence="4 19"/>
<evidence type="ECO:0000256" key="8">
    <source>
        <dbReference type="ARBA" id="ARBA00022723"/>
    </source>
</evidence>
<dbReference type="NCBIfam" id="TIGR00514">
    <property type="entry name" value="accC"/>
    <property type="match status" value="1"/>
</dbReference>
<proteinExistence type="predicted"/>
<dbReference type="InterPro" id="IPR013815">
    <property type="entry name" value="ATP_grasp_subdomain_1"/>
</dbReference>
<evidence type="ECO:0000256" key="13">
    <source>
        <dbReference type="ARBA" id="ARBA00023098"/>
    </source>
</evidence>
<dbReference type="Pfam" id="PF02785">
    <property type="entry name" value="Biotin_carb_C"/>
    <property type="match status" value="1"/>
</dbReference>
<comment type="subunit">
    <text evidence="3 19">Acetyl-CoA carboxylase is a heterohexamer of biotin carboxyl carrier protein, biotin carboxylase and the two subunits of carboxyl transferase in a 2:2 complex.</text>
</comment>
<dbReference type="Gene3D" id="3.30.1490.20">
    <property type="entry name" value="ATP-grasp fold, A domain"/>
    <property type="match status" value="1"/>
</dbReference>
<dbReference type="InterPro" id="IPR016185">
    <property type="entry name" value="PreATP-grasp_dom_sf"/>
</dbReference>
<dbReference type="UniPathway" id="UPA00655">
    <property type="reaction ID" value="UER00711"/>
</dbReference>
<comment type="catalytic activity">
    <reaction evidence="17 19">
        <text>N(6)-biotinyl-L-lysyl-[protein] + hydrogencarbonate + ATP = N(6)-carboxybiotinyl-L-lysyl-[protein] + ADP + phosphate + H(+)</text>
        <dbReference type="Rhea" id="RHEA:13501"/>
        <dbReference type="Rhea" id="RHEA-COMP:10505"/>
        <dbReference type="Rhea" id="RHEA-COMP:10506"/>
        <dbReference type="ChEBI" id="CHEBI:15378"/>
        <dbReference type="ChEBI" id="CHEBI:17544"/>
        <dbReference type="ChEBI" id="CHEBI:30616"/>
        <dbReference type="ChEBI" id="CHEBI:43474"/>
        <dbReference type="ChEBI" id="CHEBI:83144"/>
        <dbReference type="ChEBI" id="CHEBI:83145"/>
        <dbReference type="ChEBI" id="CHEBI:456216"/>
        <dbReference type="EC" id="6.3.4.14"/>
    </reaction>
</comment>
<evidence type="ECO:0000256" key="16">
    <source>
        <dbReference type="ARBA" id="ARBA00033786"/>
    </source>
</evidence>
<evidence type="ECO:0000256" key="11">
    <source>
        <dbReference type="ARBA" id="ARBA00022840"/>
    </source>
</evidence>
<dbReference type="SUPFAM" id="SSF56059">
    <property type="entry name" value="Glutathione synthetase ATP-binding domain-like"/>
    <property type="match status" value="1"/>
</dbReference>
<dbReference type="PANTHER" id="PTHR48095">
    <property type="entry name" value="PYRUVATE CARBOXYLASE SUBUNIT A"/>
    <property type="match status" value="1"/>
</dbReference>
<keyword evidence="11 18" id="KW-0067">ATP-binding</keyword>
<keyword evidence="10 19" id="KW-0276">Fatty acid metabolism</keyword>
<dbReference type="SUPFAM" id="SSF51246">
    <property type="entry name" value="Rudiment single hybrid motif"/>
    <property type="match status" value="1"/>
</dbReference>
<evidence type="ECO:0000259" key="20">
    <source>
        <dbReference type="PROSITE" id="PS50975"/>
    </source>
</evidence>
<protein>
    <recommendedName>
        <fullName evidence="5 19">Biotin carboxylase</fullName>
        <ecNumber evidence="4 19">6.3.4.14</ecNumber>
    </recommendedName>
    <alternativeName>
        <fullName evidence="16 19">Acetyl-coenzyme A carboxylase biotin carboxylase subunit A</fullName>
    </alternativeName>
</protein>
<dbReference type="AlphaFoldDB" id="A0A1I5M310"/>
<evidence type="ECO:0000256" key="9">
    <source>
        <dbReference type="ARBA" id="ARBA00022741"/>
    </source>
</evidence>